<keyword evidence="1" id="KW-0472">Membrane</keyword>
<keyword evidence="1" id="KW-0812">Transmembrane</keyword>
<protein>
    <recommendedName>
        <fullName evidence="2">Inner membrane protein YgaP-like transmembrane domain-containing protein</fullName>
    </recommendedName>
</protein>
<keyword evidence="4" id="KW-1185">Reference proteome</keyword>
<evidence type="ECO:0000313" key="4">
    <source>
        <dbReference type="Proteomes" id="UP000220836"/>
    </source>
</evidence>
<dbReference type="Proteomes" id="UP000220836">
    <property type="component" value="Unassembled WGS sequence"/>
</dbReference>
<sequence length="64" mass="6909">MFEKNVGGIDKILRIVIGALLIVGALLGYGVWMWIGVVPLLTGLTGRCGAYKLFGMNTCPLEKK</sequence>
<evidence type="ECO:0000259" key="2">
    <source>
        <dbReference type="Pfam" id="PF11127"/>
    </source>
</evidence>
<dbReference type="EMBL" id="FXYH01000016">
    <property type="protein sequence ID" value="SMX47867.1"/>
    <property type="molecule type" value="Genomic_DNA"/>
</dbReference>
<reference evidence="3 4" key="1">
    <citation type="submission" date="2017-05" db="EMBL/GenBank/DDBJ databases">
        <authorList>
            <person name="Song R."/>
            <person name="Chenine A.L."/>
            <person name="Ruprecht R.M."/>
        </authorList>
    </citation>
    <scope>NUCLEOTIDE SEQUENCE [LARGE SCALE GENOMIC DNA]</scope>
    <source>
        <strain evidence="3 4">CECT 8663</strain>
    </source>
</reference>
<keyword evidence="1" id="KW-1133">Transmembrane helix</keyword>
<name>A0A238KYS1_9RHOB</name>
<feature type="domain" description="Inner membrane protein YgaP-like transmembrane" evidence="2">
    <location>
        <begin position="3"/>
        <end position="61"/>
    </location>
</feature>
<dbReference type="RefSeq" id="WP_097806123.1">
    <property type="nucleotide sequence ID" value="NZ_FXYH01000016.1"/>
</dbReference>
<evidence type="ECO:0000256" key="1">
    <source>
        <dbReference type="SAM" id="Phobius"/>
    </source>
</evidence>
<organism evidence="3 4">
    <name type="scientific">Pelagimonas varians</name>
    <dbReference type="NCBI Taxonomy" id="696760"/>
    <lineage>
        <taxon>Bacteria</taxon>
        <taxon>Pseudomonadati</taxon>
        <taxon>Pseudomonadota</taxon>
        <taxon>Alphaproteobacteria</taxon>
        <taxon>Rhodobacterales</taxon>
        <taxon>Roseobacteraceae</taxon>
        <taxon>Pelagimonas</taxon>
    </lineage>
</organism>
<accession>A0A238KYS1</accession>
<dbReference type="OrthoDB" id="9804804at2"/>
<evidence type="ECO:0000313" key="3">
    <source>
        <dbReference type="EMBL" id="SMX47867.1"/>
    </source>
</evidence>
<feature type="transmembrane region" description="Helical" evidence="1">
    <location>
        <begin position="12"/>
        <end position="35"/>
    </location>
</feature>
<proteinExistence type="predicted"/>
<dbReference type="Pfam" id="PF11127">
    <property type="entry name" value="YgaP-like_TM"/>
    <property type="match status" value="1"/>
</dbReference>
<dbReference type="InterPro" id="IPR021309">
    <property type="entry name" value="YgaP-like_TM"/>
</dbReference>
<dbReference type="AlphaFoldDB" id="A0A238KYS1"/>
<gene>
    <name evidence="3" type="ORF">PEV8663_03660</name>
</gene>